<keyword evidence="4" id="KW-0813">Transport</keyword>
<feature type="region of interest" description="Disordered" evidence="1">
    <location>
        <begin position="231"/>
        <end position="270"/>
    </location>
</feature>
<sequence>MLALVDILWTTLRVDHGAGPLSSALTTALWRALRRVGGSRSRALRLAGPLMLVATLGVWVAAIWAGWTLVFAAGDAALVYAGNSGGVSWTGRIYFVADAMFTMGNGDVYPGSGGWQLATALTTASGMLFVTMGVSYVLSVVGCVSEKRAFASTVTGLGEPNETIVTRGYNGGDFDDLHVPLSSLASDLDLLAEQHRSYPVLNYYHTEEPSQAAPNGVAVLDDAWDVTYSSTVRTTRPSEQRAALSSRGGTGRRRQCGARQSPSGGRTTSA</sequence>
<dbReference type="RefSeq" id="WP_159526327.1">
    <property type="nucleotide sequence ID" value="NZ_WUUU01000064.1"/>
</dbReference>
<evidence type="ECO:0000256" key="2">
    <source>
        <dbReference type="SAM" id="Phobius"/>
    </source>
</evidence>
<evidence type="ECO:0000256" key="1">
    <source>
        <dbReference type="SAM" id="MobiDB-lite"/>
    </source>
</evidence>
<evidence type="ECO:0000313" key="5">
    <source>
        <dbReference type="Proteomes" id="UP000471521"/>
    </source>
</evidence>
<reference evidence="4 5" key="1">
    <citation type="submission" date="2019-12" db="EMBL/GenBank/DDBJ databases">
        <title>Isolation and characterization of three novel carbon monoxide-oxidizing members of Halobacteria from salione crusts and soils.</title>
        <authorList>
            <person name="Myers M.R."/>
            <person name="King G.M."/>
        </authorList>
    </citation>
    <scope>NUCLEOTIDE SEQUENCE [LARGE SCALE GENOMIC DNA]</scope>
    <source>
        <strain evidence="4 5">PCN9</strain>
    </source>
</reference>
<keyword evidence="5" id="KW-1185">Reference proteome</keyword>
<feature type="domain" description="Potassium channel" evidence="3">
    <location>
        <begin position="70"/>
        <end position="140"/>
    </location>
</feature>
<gene>
    <name evidence="4" type="ORF">GRX66_09395</name>
</gene>
<dbReference type="Proteomes" id="UP000471521">
    <property type="component" value="Unassembled WGS sequence"/>
</dbReference>
<feature type="compositionally biased region" description="Polar residues" evidence="1">
    <location>
        <begin position="258"/>
        <end position="270"/>
    </location>
</feature>
<evidence type="ECO:0000259" key="3">
    <source>
        <dbReference type="Pfam" id="PF07885"/>
    </source>
</evidence>
<dbReference type="EMBL" id="WUUU01000064">
    <property type="protein sequence ID" value="MXR20804.1"/>
    <property type="molecule type" value="Genomic_DNA"/>
</dbReference>
<keyword evidence="2" id="KW-0812">Transmembrane</keyword>
<dbReference type="OrthoDB" id="252919at2157"/>
<feature type="transmembrane region" description="Helical" evidence="2">
    <location>
        <begin position="115"/>
        <end position="138"/>
    </location>
</feature>
<evidence type="ECO:0000313" key="4">
    <source>
        <dbReference type="EMBL" id="MXR20804.1"/>
    </source>
</evidence>
<dbReference type="Gene3D" id="1.10.287.70">
    <property type="match status" value="1"/>
</dbReference>
<dbReference type="Pfam" id="PF07885">
    <property type="entry name" value="Ion_trans_2"/>
    <property type="match status" value="1"/>
</dbReference>
<name>A0A6B0SGB8_9EURY</name>
<dbReference type="AlphaFoldDB" id="A0A6B0SGB8"/>
<keyword evidence="2" id="KW-1133">Transmembrane helix</keyword>
<accession>A0A6B0SGB8</accession>
<keyword evidence="4" id="KW-0406">Ion transport</keyword>
<dbReference type="GO" id="GO:0034220">
    <property type="term" value="P:monoatomic ion transmembrane transport"/>
    <property type="evidence" value="ECO:0007669"/>
    <property type="project" value="UniProtKB-KW"/>
</dbReference>
<protein>
    <submittedName>
        <fullName evidence="4">Two pore domain potassium channel family protein</fullName>
    </submittedName>
</protein>
<proteinExistence type="predicted"/>
<dbReference type="SUPFAM" id="SSF81324">
    <property type="entry name" value="Voltage-gated potassium channels"/>
    <property type="match status" value="1"/>
</dbReference>
<keyword evidence="4" id="KW-0407">Ion channel</keyword>
<feature type="transmembrane region" description="Helical" evidence="2">
    <location>
        <begin position="43"/>
        <end position="67"/>
    </location>
</feature>
<organism evidence="4 5">
    <name type="scientific">Halobacterium bonnevillei</name>
    <dbReference type="NCBI Taxonomy" id="2692200"/>
    <lineage>
        <taxon>Archaea</taxon>
        <taxon>Methanobacteriati</taxon>
        <taxon>Methanobacteriota</taxon>
        <taxon>Stenosarchaea group</taxon>
        <taxon>Halobacteria</taxon>
        <taxon>Halobacteriales</taxon>
        <taxon>Halobacteriaceae</taxon>
        <taxon>Halobacterium</taxon>
    </lineage>
</organism>
<dbReference type="InterPro" id="IPR013099">
    <property type="entry name" value="K_chnl_dom"/>
</dbReference>
<keyword evidence="2" id="KW-0472">Membrane</keyword>
<comment type="caution">
    <text evidence="4">The sequence shown here is derived from an EMBL/GenBank/DDBJ whole genome shotgun (WGS) entry which is preliminary data.</text>
</comment>